<comment type="caution">
    <text evidence="2">The sequence shown here is derived from an EMBL/GenBank/DDBJ whole genome shotgun (WGS) entry which is preliminary data.</text>
</comment>
<dbReference type="InterPro" id="IPR036709">
    <property type="entry name" value="Autotransporte_beta_dom_sf"/>
</dbReference>
<dbReference type="AlphaFoldDB" id="A0AA91BR68"/>
<dbReference type="EMBL" id="WVRA01000002">
    <property type="protein sequence ID" value="NOE18297.1"/>
    <property type="molecule type" value="Genomic_DNA"/>
</dbReference>
<name>A0AA91BR68_9RHOB</name>
<protein>
    <submittedName>
        <fullName evidence="2">Autotransporter domain-containing protein</fullName>
    </submittedName>
</protein>
<dbReference type="Pfam" id="PF03797">
    <property type="entry name" value="Autotransporter"/>
    <property type="match status" value="1"/>
</dbReference>
<feature type="domain" description="Autotransporter" evidence="1">
    <location>
        <begin position="8"/>
        <end position="236"/>
    </location>
</feature>
<dbReference type="SUPFAM" id="SSF103515">
    <property type="entry name" value="Autotransporter"/>
    <property type="match status" value="1"/>
</dbReference>
<dbReference type="InterPro" id="IPR005546">
    <property type="entry name" value="Autotransporte_beta"/>
</dbReference>
<evidence type="ECO:0000313" key="2">
    <source>
        <dbReference type="EMBL" id="NOE18297.1"/>
    </source>
</evidence>
<evidence type="ECO:0000313" key="3">
    <source>
        <dbReference type="Proteomes" id="UP000597886"/>
    </source>
</evidence>
<dbReference type="Proteomes" id="UP000597886">
    <property type="component" value="Unassembled WGS sequence"/>
</dbReference>
<organism evidence="2 3">
    <name type="scientific">Ruegeria atlantica</name>
    <dbReference type="NCBI Taxonomy" id="81569"/>
    <lineage>
        <taxon>Bacteria</taxon>
        <taxon>Pseudomonadati</taxon>
        <taxon>Pseudomonadota</taxon>
        <taxon>Alphaproteobacteria</taxon>
        <taxon>Rhodobacterales</taxon>
        <taxon>Roseobacteraceae</taxon>
        <taxon>Ruegeria</taxon>
    </lineage>
</organism>
<reference evidence="2" key="1">
    <citation type="submission" date="2019-12" db="EMBL/GenBank/DDBJ databases">
        <title>Ruegeria JWLKs population differentiation of coral mucus and skeleton niches.</title>
        <authorList>
            <person name="Luo D."/>
        </authorList>
    </citation>
    <scope>NUCLEOTIDE SEQUENCE</scope>
    <source>
        <strain evidence="2">HKCCD6181</strain>
    </source>
</reference>
<dbReference type="Gene3D" id="2.40.128.130">
    <property type="entry name" value="Autotransporter beta-domain"/>
    <property type="match status" value="1"/>
</dbReference>
<evidence type="ECO:0000259" key="1">
    <source>
        <dbReference type="PROSITE" id="PS51208"/>
    </source>
</evidence>
<proteinExistence type="predicted"/>
<accession>A0AA91BR68</accession>
<dbReference type="PROSITE" id="PS51208">
    <property type="entry name" value="AUTOTRANSPORTER"/>
    <property type="match status" value="1"/>
</dbReference>
<dbReference type="RefSeq" id="WP_171329702.1">
    <property type="nucleotide sequence ID" value="NZ_WVRA01000002.1"/>
</dbReference>
<sequence>MTEGRDLAPPSTWNVWTDFTYTEIEDTRGVREVDINDNYFAAGFDRLVRPDLVVGFQVEYENLDVEGFQGQFRQDTKGLAAGPYIAWRMSERWVLNGLATFGEFSTDVNVLGLSGDFDRTRWRANLETIGQYEAGNFLLRPSIAYDYYNYSAEDYDLSGTVAGVPVNIVGEVASASYSALTPELEISRPFVTSRSIVSPFATLSATYWFDRENVGLDAGSQTDLTWASRVGVCARE</sequence>
<gene>
    <name evidence="2" type="ORF">GS634_09205</name>
</gene>